<gene>
    <name evidence="1" type="ORF">V1264_008544</name>
</gene>
<dbReference type="EMBL" id="JBAMIC010000021">
    <property type="protein sequence ID" value="KAK7092860.1"/>
    <property type="molecule type" value="Genomic_DNA"/>
</dbReference>
<sequence>MSTPALHLQQLKDTSIPCGSEEMLDAVLAILEPQGGIFVGQGVILARAPTDFNTVSLATHFSDSPDKTRGVLYANRRFPDPDTRLQLLELILSSPASCVSEDDYNQDIEEDPFCISLSDSVLYPKDIMFSETRFAQLARWLFYGKRAPVVIKKDPDNLIPRISHYIKLSGQNEYSSELNFNHFLNMLSALYIGGFRHVYLHAEEEPRGQWWEELQSESVTWVKIEPIDTVFRQDIRQKAHVSDVIRYLILYKYGGAYQDFDVTWVSHVNDSLLACPFVHAFDWVINGEWPEYINNGVMFSRRHSDWLRLFIETLKEYRDEEWNFNSGLVPYKMFEKHPDLVCLDRHVQVLCHGGICYPPWTEDYRRPLGNTRSTSPFSLQEVFAIHTTEPKLIPSLQSTQNLKKSTDDFGHFMRHVLIISGRRYLLQ</sequence>
<dbReference type="PANTHER" id="PTHR46830:SF1">
    <property type="entry name" value="ALPHA-1,4-N-ACETYLGLUCOSAMINYLTRANSFERASE"/>
    <property type="match status" value="1"/>
</dbReference>
<dbReference type="Pfam" id="PF04488">
    <property type="entry name" value="Gly_transf_sug"/>
    <property type="match status" value="1"/>
</dbReference>
<protein>
    <submittedName>
        <fullName evidence="1">Uncharacterized protein</fullName>
    </submittedName>
</protein>
<dbReference type="Gene3D" id="3.90.550.20">
    <property type="match status" value="1"/>
</dbReference>
<evidence type="ECO:0000313" key="2">
    <source>
        <dbReference type="Proteomes" id="UP001374579"/>
    </source>
</evidence>
<comment type="caution">
    <text evidence="1">The sequence shown here is derived from an EMBL/GenBank/DDBJ whole genome shotgun (WGS) entry which is preliminary data.</text>
</comment>
<dbReference type="SUPFAM" id="SSF53448">
    <property type="entry name" value="Nucleotide-diphospho-sugar transferases"/>
    <property type="match status" value="1"/>
</dbReference>
<evidence type="ECO:0000313" key="1">
    <source>
        <dbReference type="EMBL" id="KAK7092860.1"/>
    </source>
</evidence>
<dbReference type="InterPro" id="IPR007577">
    <property type="entry name" value="GlycoTrfase_DXD_sugar-bd_CS"/>
</dbReference>
<dbReference type="PANTHER" id="PTHR46830">
    <property type="entry name" value="TRANSFERASE, PUTATIVE-RELATED"/>
    <property type="match status" value="1"/>
</dbReference>
<accession>A0AAN9AUN5</accession>
<reference evidence="1 2" key="1">
    <citation type="submission" date="2024-02" db="EMBL/GenBank/DDBJ databases">
        <title>Chromosome-scale genome assembly of the rough periwinkle Littorina saxatilis.</title>
        <authorList>
            <person name="De Jode A."/>
            <person name="Faria R."/>
            <person name="Formenti G."/>
            <person name="Sims Y."/>
            <person name="Smith T.P."/>
            <person name="Tracey A."/>
            <person name="Wood J.M.D."/>
            <person name="Zagrodzka Z.B."/>
            <person name="Johannesson K."/>
            <person name="Butlin R.K."/>
            <person name="Leder E.H."/>
        </authorList>
    </citation>
    <scope>NUCLEOTIDE SEQUENCE [LARGE SCALE GENOMIC DNA]</scope>
    <source>
        <strain evidence="1">Snail1</strain>
        <tissue evidence="1">Muscle</tissue>
    </source>
</reference>
<dbReference type="AlphaFoldDB" id="A0AAN9AUN5"/>
<dbReference type="InterPro" id="IPR029044">
    <property type="entry name" value="Nucleotide-diphossugar_trans"/>
</dbReference>
<proteinExistence type="predicted"/>
<dbReference type="Proteomes" id="UP001374579">
    <property type="component" value="Unassembled WGS sequence"/>
</dbReference>
<name>A0AAN9AUN5_9CAEN</name>
<organism evidence="1 2">
    <name type="scientific">Littorina saxatilis</name>
    <dbReference type="NCBI Taxonomy" id="31220"/>
    <lineage>
        <taxon>Eukaryota</taxon>
        <taxon>Metazoa</taxon>
        <taxon>Spiralia</taxon>
        <taxon>Lophotrochozoa</taxon>
        <taxon>Mollusca</taxon>
        <taxon>Gastropoda</taxon>
        <taxon>Caenogastropoda</taxon>
        <taxon>Littorinimorpha</taxon>
        <taxon>Littorinoidea</taxon>
        <taxon>Littorinidae</taxon>
        <taxon>Littorina</taxon>
    </lineage>
</organism>
<keyword evidence="2" id="KW-1185">Reference proteome</keyword>